<protein>
    <recommendedName>
        <fullName evidence="2">RNA 2',3'-cyclic phosphodiesterase</fullName>
        <shortName evidence="2">RNA 2',3'-CPDase</shortName>
        <ecNumber evidence="2">3.1.4.58</ecNumber>
    </recommendedName>
</protein>
<dbReference type="EC" id="3.1.4.58" evidence="2"/>
<sequence>MRLFIALELPSAIRDELVSVQERMRSTAPPVRWVVPENMHLTLQFLGETPPERLAGLKAALADLAVPDITLHLGPLGAFPHLFQPAVVWVGLAGDVAALRGLQATVCAATAARGFAHKERSFYPHLTLGRVREGLNQLRLEALGATLERSDPPRALAWAAGRPLLFESTLTPQGPIYTRP</sequence>
<dbReference type="GO" id="GO:0008664">
    <property type="term" value="F:RNA 2',3'-cyclic 3'-phosphodiesterase activity"/>
    <property type="evidence" value="ECO:0007669"/>
    <property type="project" value="UniProtKB-EC"/>
</dbReference>
<comment type="function">
    <text evidence="2">Hydrolyzes RNA 2',3'-cyclic phosphodiester to an RNA 2'-phosphomonoester.</text>
</comment>
<evidence type="ECO:0000259" key="3">
    <source>
        <dbReference type="Pfam" id="PF02834"/>
    </source>
</evidence>
<dbReference type="PANTHER" id="PTHR35561">
    <property type="entry name" value="RNA 2',3'-CYCLIC PHOSPHODIESTERASE"/>
    <property type="match status" value="1"/>
</dbReference>
<dbReference type="Pfam" id="PF02834">
    <property type="entry name" value="LigT_PEase"/>
    <property type="match status" value="2"/>
</dbReference>
<feature type="short sequence motif" description="HXTX 1" evidence="2">
    <location>
        <begin position="40"/>
        <end position="43"/>
    </location>
</feature>
<feature type="active site" description="Proton donor" evidence="2">
    <location>
        <position position="40"/>
    </location>
</feature>
<dbReference type="NCBIfam" id="TIGR02258">
    <property type="entry name" value="2_5_ligase"/>
    <property type="match status" value="1"/>
</dbReference>
<feature type="active site" description="Proton acceptor" evidence="2">
    <location>
        <position position="125"/>
    </location>
</feature>
<dbReference type="HAMAP" id="MF_01940">
    <property type="entry name" value="RNA_CPDase"/>
    <property type="match status" value="1"/>
</dbReference>
<dbReference type="PANTHER" id="PTHR35561:SF1">
    <property type="entry name" value="RNA 2',3'-CYCLIC PHOSPHODIESTERASE"/>
    <property type="match status" value="1"/>
</dbReference>
<dbReference type="InterPro" id="IPR014051">
    <property type="entry name" value="Phosphoesterase_HXTX"/>
</dbReference>
<dbReference type="AlphaFoldDB" id="A0A426U9S8"/>
<accession>A0A426U9S8</accession>
<dbReference type="InterPro" id="IPR004175">
    <property type="entry name" value="RNA_CPDase"/>
</dbReference>
<reference evidence="4 5" key="1">
    <citation type="submission" date="2018-12" db="EMBL/GenBank/DDBJ databases">
        <title>Genome Sequence of Candidatus Viridilinea halotolerans isolated from saline sulfide-rich spring.</title>
        <authorList>
            <person name="Grouzdev D.S."/>
            <person name="Burganskaya E.I."/>
            <person name="Krutkina M.S."/>
            <person name="Sukhacheva M.V."/>
            <person name="Gorlenko V.M."/>
        </authorList>
    </citation>
    <scope>NUCLEOTIDE SEQUENCE [LARGE SCALE GENOMIC DNA]</scope>
    <source>
        <strain evidence="4">Chok-6</strain>
    </source>
</reference>
<feature type="domain" description="Phosphoesterase HXTX" evidence="3">
    <location>
        <begin position="7"/>
        <end position="89"/>
    </location>
</feature>
<keyword evidence="1 2" id="KW-0378">Hydrolase</keyword>
<organism evidence="4 5">
    <name type="scientific">Candidatus Viridilinea halotolerans</name>
    <dbReference type="NCBI Taxonomy" id="2491704"/>
    <lineage>
        <taxon>Bacteria</taxon>
        <taxon>Bacillati</taxon>
        <taxon>Chloroflexota</taxon>
        <taxon>Chloroflexia</taxon>
        <taxon>Chloroflexales</taxon>
        <taxon>Chloroflexineae</taxon>
        <taxon>Oscillochloridaceae</taxon>
        <taxon>Candidatus Viridilinea</taxon>
    </lineage>
</organism>
<proteinExistence type="inferred from homology"/>
<feature type="domain" description="Phosphoesterase HXTX" evidence="3">
    <location>
        <begin position="98"/>
        <end position="177"/>
    </location>
</feature>
<comment type="catalytic activity">
    <reaction evidence="2">
        <text>a 3'-end 2',3'-cyclophospho-ribonucleotide-RNA + H2O = a 3'-end 2'-phospho-ribonucleotide-RNA + H(+)</text>
        <dbReference type="Rhea" id="RHEA:11828"/>
        <dbReference type="Rhea" id="RHEA-COMP:10464"/>
        <dbReference type="Rhea" id="RHEA-COMP:17353"/>
        <dbReference type="ChEBI" id="CHEBI:15377"/>
        <dbReference type="ChEBI" id="CHEBI:15378"/>
        <dbReference type="ChEBI" id="CHEBI:83064"/>
        <dbReference type="ChEBI" id="CHEBI:173113"/>
        <dbReference type="EC" id="3.1.4.58"/>
    </reaction>
</comment>
<dbReference type="Proteomes" id="UP000280307">
    <property type="component" value="Unassembled WGS sequence"/>
</dbReference>
<dbReference type="GO" id="GO:0004113">
    <property type="term" value="F:2',3'-cyclic-nucleotide 3'-phosphodiesterase activity"/>
    <property type="evidence" value="ECO:0007669"/>
    <property type="project" value="InterPro"/>
</dbReference>
<gene>
    <name evidence="4" type="primary">thpR</name>
    <name evidence="4" type="ORF">EI684_02065</name>
</gene>
<evidence type="ECO:0000256" key="1">
    <source>
        <dbReference type="ARBA" id="ARBA00022801"/>
    </source>
</evidence>
<dbReference type="Gene3D" id="3.90.1140.10">
    <property type="entry name" value="Cyclic phosphodiesterase"/>
    <property type="match status" value="1"/>
</dbReference>
<dbReference type="InterPro" id="IPR009097">
    <property type="entry name" value="Cyclic_Pdiesterase"/>
</dbReference>
<comment type="caution">
    <text evidence="4">The sequence shown here is derived from an EMBL/GenBank/DDBJ whole genome shotgun (WGS) entry which is preliminary data.</text>
</comment>
<dbReference type="SUPFAM" id="SSF55144">
    <property type="entry name" value="LigT-like"/>
    <property type="match status" value="1"/>
</dbReference>
<comment type="similarity">
    <text evidence="2">Belongs to the 2H phosphoesterase superfamily. ThpR family.</text>
</comment>
<evidence type="ECO:0000313" key="5">
    <source>
        <dbReference type="Proteomes" id="UP000280307"/>
    </source>
</evidence>
<evidence type="ECO:0000256" key="2">
    <source>
        <dbReference type="HAMAP-Rule" id="MF_01940"/>
    </source>
</evidence>
<feature type="short sequence motif" description="HXTX 2" evidence="2">
    <location>
        <begin position="125"/>
        <end position="128"/>
    </location>
</feature>
<evidence type="ECO:0000313" key="4">
    <source>
        <dbReference type="EMBL" id="RRR77032.1"/>
    </source>
</evidence>
<dbReference type="EMBL" id="RSAS01000082">
    <property type="protein sequence ID" value="RRR77032.1"/>
    <property type="molecule type" value="Genomic_DNA"/>
</dbReference>
<name>A0A426U9S8_9CHLR</name>